<evidence type="ECO:0000313" key="5">
    <source>
        <dbReference type="EMBL" id="MBB3677072.1"/>
    </source>
</evidence>
<sequence>MSRVGFQGRTALVTGASAGIGAEFARQLAARGSDLVLVARRADRLAELAAELTAAHGVAVAVVPLDLGRPAAGRALAAEVDRRGIEVTSVVNCAGFGTHGPFHREDADRLAEEIAVDVTALVDVSRAFIDRLRVAGTGVLVNVASMAAYTPSPNMAVYAAGKAFVLSFTEALWQESLGSGLRVLALSPGATDTEFFDVLGNDAADGGRGRQTPQQVVTTALRALDRRTPPPSVAVGRRNRVAATGVRLLTRRRAVLAMAAITRRAVIEPGTSSGARA</sequence>
<name>A0A839Y6V2_9ACTN</name>
<evidence type="ECO:0000256" key="2">
    <source>
        <dbReference type="ARBA" id="ARBA00023002"/>
    </source>
</evidence>
<comment type="similarity">
    <text evidence="1 3">Belongs to the short-chain dehydrogenases/reductases (SDR) family.</text>
</comment>
<dbReference type="InterPro" id="IPR002347">
    <property type="entry name" value="SDR_fam"/>
</dbReference>
<dbReference type="Pfam" id="PF00106">
    <property type="entry name" value="adh_short"/>
    <property type="match status" value="1"/>
</dbReference>
<evidence type="ECO:0000259" key="4">
    <source>
        <dbReference type="SMART" id="SM00822"/>
    </source>
</evidence>
<dbReference type="PANTHER" id="PTHR42901">
    <property type="entry name" value="ALCOHOL DEHYDROGENASE"/>
    <property type="match status" value="1"/>
</dbReference>
<protein>
    <recommendedName>
        <fullName evidence="4">Ketoreductase domain-containing protein</fullName>
    </recommendedName>
</protein>
<dbReference type="EMBL" id="JACIBU010000001">
    <property type="protein sequence ID" value="MBB3677072.1"/>
    <property type="molecule type" value="Genomic_DNA"/>
</dbReference>
<dbReference type="PIRSF" id="PIRSF000126">
    <property type="entry name" value="11-beta-HSD1"/>
    <property type="match status" value="1"/>
</dbReference>
<evidence type="ECO:0000256" key="1">
    <source>
        <dbReference type="ARBA" id="ARBA00006484"/>
    </source>
</evidence>
<dbReference type="CDD" id="cd05233">
    <property type="entry name" value="SDR_c"/>
    <property type="match status" value="1"/>
</dbReference>
<evidence type="ECO:0000313" key="6">
    <source>
        <dbReference type="Proteomes" id="UP000580718"/>
    </source>
</evidence>
<dbReference type="PRINTS" id="PR00080">
    <property type="entry name" value="SDRFAMILY"/>
</dbReference>
<dbReference type="SMART" id="SM00822">
    <property type="entry name" value="PKS_KR"/>
    <property type="match status" value="1"/>
</dbReference>
<keyword evidence="2" id="KW-0560">Oxidoreductase</keyword>
<dbReference type="Gene3D" id="3.40.50.720">
    <property type="entry name" value="NAD(P)-binding Rossmann-like Domain"/>
    <property type="match status" value="1"/>
</dbReference>
<dbReference type="GO" id="GO:0016491">
    <property type="term" value="F:oxidoreductase activity"/>
    <property type="evidence" value="ECO:0007669"/>
    <property type="project" value="UniProtKB-KW"/>
</dbReference>
<accession>A0A839Y6V2</accession>
<dbReference type="RefSeq" id="WP_183513827.1">
    <property type="nucleotide sequence ID" value="NZ_JACIBU010000001.1"/>
</dbReference>
<dbReference type="InterPro" id="IPR036291">
    <property type="entry name" value="NAD(P)-bd_dom_sf"/>
</dbReference>
<comment type="caution">
    <text evidence="5">The sequence shown here is derived from an EMBL/GenBank/DDBJ whole genome shotgun (WGS) entry which is preliminary data.</text>
</comment>
<dbReference type="AlphaFoldDB" id="A0A839Y6V2"/>
<dbReference type="Proteomes" id="UP000580718">
    <property type="component" value="Unassembled WGS sequence"/>
</dbReference>
<feature type="domain" description="Ketoreductase" evidence="4">
    <location>
        <begin position="9"/>
        <end position="189"/>
    </location>
</feature>
<evidence type="ECO:0000256" key="3">
    <source>
        <dbReference type="RuleBase" id="RU000363"/>
    </source>
</evidence>
<dbReference type="PRINTS" id="PR00081">
    <property type="entry name" value="GDHRDH"/>
</dbReference>
<dbReference type="PANTHER" id="PTHR42901:SF1">
    <property type="entry name" value="ALCOHOL DEHYDROGENASE"/>
    <property type="match status" value="1"/>
</dbReference>
<gene>
    <name evidence="5" type="ORF">FHX36_002807</name>
</gene>
<dbReference type="SUPFAM" id="SSF51735">
    <property type="entry name" value="NAD(P)-binding Rossmann-fold domains"/>
    <property type="match status" value="1"/>
</dbReference>
<reference evidence="5 6" key="1">
    <citation type="submission" date="2020-08" db="EMBL/GenBank/DDBJ databases">
        <title>Sequencing the genomes of 1000 actinobacteria strains.</title>
        <authorList>
            <person name="Klenk H.-P."/>
        </authorList>
    </citation>
    <scope>NUCLEOTIDE SEQUENCE [LARGE SCALE GENOMIC DNA]</scope>
    <source>
        <strain evidence="5 6">DSM 16678</strain>
    </source>
</reference>
<organism evidence="5 6">
    <name type="scientific">Modestobacter versicolor</name>
    <dbReference type="NCBI Taxonomy" id="429133"/>
    <lineage>
        <taxon>Bacteria</taxon>
        <taxon>Bacillati</taxon>
        <taxon>Actinomycetota</taxon>
        <taxon>Actinomycetes</taxon>
        <taxon>Geodermatophilales</taxon>
        <taxon>Geodermatophilaceae</taxon>
        <taxon>Modestobacter</taxon>
    </lineage>
</organism>
<dbReference type="InterPro" id="IPR057326">
    <property type="entry name" value="KR_dom"/>
</dbReference>
<proteinExistence type="inferred from homology"/>